<dbReference type="KEGG" id="pmak:PMPD1_3074"/>
<sequence>MGAKDIGFDVVYRGQVLPANRVREGRLVFFQRSLQWGGGYWLVRTYHDSAYLEMEYPVSLRQGMEYLMSLRKVREFPDFEEFELLDPNDDTFHVGF</sequence>
<reference evidence="1 2" key="1">
    <citation type="submission" date="2020-06" db="EMBL/GenBank/DDBJ databases">
        <title>Genome sequence of Paramixta manurensis strain PD-1.</title>
        <authorList>
            <person name="Lee C.W."/>
            <person name="Kim J."/>
        </authorList>
    </citation>
    <scope>NUCLEOTIDE SEQUENCE [LARGE SCALE GENOMIC DNA]</scope>
    <source>
        <strain evidence="1 2">PD-1</strain>
    </source>
</reference>
<dbReference type="RefSeq" id="WP_173634903.1">
    <property type="nucleotide sequence ID" value="NZ_CP054212.1"/>
</dbReference>
<gene>
    <name evidence="1" type="ORF">PMPD1_3074</name>
</gene>
<keyword evidence="2" id="KW-1185">Reference proteome</keyword>
<dbReference type="AlphaFoldDB" id="A0A6M8UHY3"/>
<organism evidence="1 2">
    <name type="scientific">Paramixta manurensis</name>
    <dbReference type="NCBI Taxonomy" id="2740817"/>
    <lineage>
        <taxon>Bacteria</taxon>
        <taxon>Pseudomonadati</taxon>
        <taxon>Pseudomonadota</taxon>
        <taxon>Gammaproteobacteria</taxon>
        <taxon>Enterobacterales</taxon>
        <taxon>Erwiniaceae</taxon>
        <taxon>Paramixta</taxon>
    </lineage>
</organism>
<dbReference type="Proteomes" id="UP000505325">
    <property type="component" value="Chromosome"/>
</dbReference>
<proteinExistence type="predicted"/>
<name>A0A6M8UHY3_9GAMM</name>
<evidence type="ECO:0000313" key="2">
    <source>
        <dbReference type="Proteomes" id="UP000505325"/>
    </source>
</evidence>
<evidence type="ECO:0008006" key="3">
    <source>
        <dbReference type="Google" id="ProtNLM"/>
    </source>
</evidence>
<evidence type="ECO:0000313" key="1">
    <source>
        <dbReference type="EMBL" id="QKJ88007.1"/>
    </source>
</evidence>
<dbReference type="EMBL" id="CP054212">
    <property type="protein sequence ID" value="QKJ88007.1"/>
    <property type="molecule type" value="Genomic_DNA"/>
</dbReference>
<protein>
    <recommendedName>
        <fullName evidence="3">LF-82</fullName>
    </recommendedName>
</protein>
<accession>A0A6M8UHY3</accession>